<dbReference type="RefSeq" id="WP_087642580.1">
    <property type="nucleotide sequence ID" value="NZ_FCON02000002.1"/>
</dbReference>
<dbReference type="InterPro" id="IPR059106">
    <property type="entry name" value="WHD_MalT"/>
</dbReference>
<dbReference type="AlphaFoldDB" id="A0A158F4W2"/>
<evidence type="ECO:0000256" key="2">
    <source>
        <dbReference type="ARBA" id="ARBA00023125"/>
    </source>
</evidence>
<accession>A0A158F4W2</accession>
<dbReference type="SMART" id="SM00421">
    <property type="entry name" value="HTH_LUXR"/>
    <property type="match status" value="1"/>
</dbReference>
<evidence type="ECO:0000256" key="3">
    <source>
        <dbReference type="ARBA" id="ARBA00023163"/>
    </source>
</evidence>
<gene>
    <name evidence="5" type="ORF">AWB68_00285</name>
</gene>
<dbReference type="GO" id="GO:0006355">
    <property type="term" value="P:regulation of DNA-templated transcription"/>
    <property type="evidence" value="ECO:0007669"/>
    <property type="project" value="InterPro"/>
</dbReference>
<keyword evidence="3" id="KW-0804">Transcription</keyword>
<dbReference type="Gene3D" id="3.40.50.300">
    <property type="entry name" value="P-loop containing nucleotide triphosphate hydrolases"/>
    <property type="match status" value="1"/>
</dbReference>
<dbReference type="OrthoDB" id="134985at2"/>
<protein>
    <submittedName>
        <fullName evidence="5">ATP-dependent transcription regulator LuxR</fullName>
    </submittedName>
</protein>
<dbReference type="GO" id="GO:0003677">
    <property type="term" value="F:DNA binding"/>
    <property type="evidence" value="ECO:0007669"/>
    <property type="project" value="UniProtKB-KW"/>
</dbReference>
<keyword evidence="6" id="KW-1185">Reference proteome</keyword>
<name>A0A158F4W2_9BURK</name>
<feature type="domain" description="HTH luxR-type" evidence="4">
    <location>
        <begin position="848"/>
        <end position="913"/>
    </location>
</feature>
<dbReference type="Pfam" id="PF25873">
    <property type="entry name" value="WHD_MalT"/>
    <property type="match status" value="1"/>
</dbReference>
<evidence type="ECO:0000313" key="5">
    <source>
        <dbReference type="EMBL" id="SAL14781.1"/>
    </source>
</evidence>
<evidence type="ECO:0000313" key="6">
    <source>
        <dbReference type="Proteomes" id="UP000054770"/>
    </source>
</evidence>
<organism evidence="5 6">
    <name type="scientific">Caballeronia choica</name>
    <dbReference type="NCBI Taxonomy" id="326476"/>
    <lineage>
        <taxon>Bacteria</taxon>
        <taxon>Pseudomonadati</taxon>
        <taxon>Pseudomonadota</taxon>
        <taxon>Betaproteobacteria</taxon>
        <taxon>Burkholderiales</taxon>
        <taxon>Burkholderiaceae</taxon>
        <taxon>Caballeronia</taxon>
    </lineage>
</organism>
<dbReference type="InterPro" id="IPR011990">
    <property type="entry name" value="TPR-like_helical_dom_sf"/>
</dbReference>
<dbReference type="InterPro" id="IPR016032">
    <property type="entry name" value="Sig_transdc_resp-reg_C-effctor"/>
</dbReference>
<keyword evidence="2" id="KW-0238">DNA-binding</keyword>
<dbReference type="Gene3D" id="1.10.10.10">
    <property type="entry name" value="Winged helix-like DNA-binding domain superfamily/Winged helix DNA-binding domain"/>
    <property type="match status" value="1"/>
</dbReference>
<dbReference type="Proteomes" id="UP000054770">
    <property type="component" value="Unassembled WGS sequence"/>
</dbReference>
<dbReference type="CDD" id="cd06170">
    <property type="entry name" value="LuxR_C_like"/>
    <property type="match status" value="1"/>
</dbReference>
<keyword evidence="1" id="KW-0805">Transcription regulation</keyword>
<dbReference type="SUPFAM" id="SSF48452">
    <property type="entry name" value="TPR-like"/>
    <property type="match status" value="2"/>
</dbReference>
<dbReference type="Gene3D" id="1.25.40.10">
    <property type="entry name" value="Tetratricopeptide repeat domain"/>
    <property type="match status" value="1"/>
</dbReference>
<dbReference type="InterPro" id="IPR041617">
    <property type="entry name" value="TPR_MalT"/>
</dbReference>
<evidence type="ECO:0000256" key="1">
    <source>
        <dbReference type="ARBA" id="ARBA00023015"/>
    </source>
</evidence>
<proteinExistence type="predicted"/>
<dbReference type="Pfam" id="PF00196">
    <property type="entry name" value="GerE"/>
    <property type="match status" value="1"/>
</dbReference>
<dbReference type="Pfam" id="PF17874">
    <property type="entry name" value="TPR_MalT"/>
    <property type="match status" value="1"/>
</dbReference>
<dbReference type="EMBL" id="FCON02000002">
    <property type="protein sequence ID" value="SAL14781.1"/>
    <property type="molecule type" value="Genomic_DNA"/>
</dbReference>
<dbReference type="PRINTS" id="PR00038">
    <property type="entry name" value="HTHLUXR"/>
</dbReference>
<dbReference type="PANTHER" id="PTHR44688">
    <property type="entry name" value="DNA-BINDING TRANSCRIPTIONAL ACTIVATOR DEVR_DOSR"/>
    <property type="match status" value="1"/>
</dbReference>
<dbReference type="PANTHER" id="PTHR44688:SF16">
    <property type="entry name" value="DNA-BINDING TRANSCRIPTIONAL ACTIVATOR DEVR_DOSR"/>
    <property type="match status" value="1"/>
</dbReference>
<dbReference type="SUPFAM" id="SSF52540">
    <property type="entry name" value="P-loop containing nucleoside triphosphate hydrolases"/>
    <property type="match status" value="1"/>
</dbReference>
<evidence type="ECO:0000259" key="4">
    <source>
        <dbReference type="PROSITE" id="PS50043"/>
    </source>
</evidence>
<dbReference type="InterPro" id="IPR036388">
    <property type="entry name" value="WH-like_DNA-bd_sf"/>
</dbReference>
<reference evidence="5" key="1">
    <citation type="submission" date="2016-01" db="EMBL/GenBank/DDBJ databases">
        <authorList>
            <person name="Peeters C."/>
        </authorList>
    </citation>
    <scope>NUCLEOTIDE SEQUENCE [LARGE SCALE GENOMIC DNA]</scope>
    <source>
        <strain evidence="5">LMG 22940</strain>
    </source>
</reference>
<dbReference type="PROSITE" id="PS50043">
    <property type="entry name" value="HTH_LUXR_2"/>
    <property type="match status" value="1"/>
</dbReference>
<dbReference type="SUPFAM" id="SSF46894">
    <property type="entry name" value="C-terminal effector domain of the bipartite response regulators"/>
    <property type="match status" value="1"/>
</dbReference>
<comment type="caution">
    <text evidence="5">The sequence shown here is derived from an EMBL/GenBank/DDBJ whole genome shotgun (WGS) entry which is preliminary data.</text>
</comment>
<dbReference type="InterPro" id="IPR000792">
    <property type="entry name" value="Tscrpt_reg_LuxR_C"/>
</dbReference>
<sequence length="916" mass="100618">MNIVGADDDIGNDNSVPGVLASKLMPPADSPTQLDRPHLVEAMYGAQTARLVLIRAGAGFGKTTLMQQYAARCRAAQRSAVWLRVDAADNDLLRFLMHLEAGMEALPIPRSGTPETVARPAGRLPDRLLERIASCARPFSILLDDFEAIQSVPVLSFVQRLIQALPPCGTLVIGSRVTPELGVGRIRARGELLDINPAALRFTLAEATAFIREKCELPLGDNEIATLHRCTEGWATAIYLATLSLRTRSDHASFVASFSGTNLDLAEFLAEDILVRQSESCRTFLLDTSVLTQLSAPLCDALTGRDDSREMLDYLERAHLFLVPLDNERDWYRYHRLFGSFLRHRLHVANPERERQLHAAAARWYIDAGRPVPAIDHLLDAGRPEEALEQIALHTGSVLGAGRIRMLARWLDKIPADVLASRPRTGLTYAWVLLLNRRYADAMKTVHRILADNESATDRDSFAVEAEAVRCVLFAMNDQVDECRRSGLAILDQLRPDAIFAYCSLANSLVYSLVSTHRYDEARGVLSRALQRTQDHPFILMRAVTEALEANIDMVQGRLGTALARLESAAGRDWSNLYGGMSGGKTSIDVSWALVLYETNSLDEANRLLAGALPFAKGNSPPDTLIVCHLTSARIAYARGDKELWQRLLGELEQLGRAVGSARMRGSAWLERARAATLEGRFDAAAQALRSAALHGEWECVDVSLRANEIDLSLIAQCRLDIAQGNPASAADTLVKAMEQATARQRHWRVLKLRVLHAMALAGMGEQEQSFAELTEALHMASQEGFMRTFLDEGENLGNLIGLWAAHHQGRFGSFGIVPGFVERLLAQFAPAPLDAEIAAAVSPRAVTGDAADALTARELDVLRMLSAGHRNRVIAEKLFVSELTVKSHLRKINSKLGAQNRTQAVAIGRTRGLIQ</sequence>
<dbReference type="InterPro" id="IPR027417">
    <property type="entry name" value="P-loop_NTPase"/>
</dbReference>